<organism evidence="2 3">
    <name type="scientific">Neoarthrinium moseri</name>
    <dbReference type="NCBI Taxonomy" id="1658444"/>
    <lineage>
        <taxon>Eukaryota</taxon>
        <taxon>Fungi</taxon>
        <taxon>Dikarya</taxon>
        <taxon>Ascomycota</taxon>
        <taxon>Pezizomycotina</taxon>
        <taxon>Sordariomycetes</taxon>
        <taxon>Xylariomycetidae</taxon>
        <taxon>Amphisphaeriales</taxon>
        <taxon>Apiosporaceae</taxon>
        <taxon>Neoarthrinium</taxon>
    </lineage>
</organism>
<evidence type="ECO:0000256" key="1">
    <source>
        <dbReference type="SAM" id="SignalP"/>
    </source>
</evidence>
<proteinExistence type="predicted"/>
<reference evidence="2" key="1">
    <citation type="submission" date="2021-03" db="EMBL/GenBank/DDBJ databases">
        <title>Revisited historic fungal species revealed as producer of novel bioactive compounds through whole genome sequencing and comparative genomics.</title>
        <authorList>
            <person name="Vignolle G.A."/>
            <person name="Hochenegger N."/>
            <person name="Mach R.L."/>
            <person name="Mach-Aigner A.R."/>
            <person name="Javad Rahimi M."/>
            <person name="Salim K.A."/>
            <person name="Chan C.M."/>
            <person name="Lim L.B.L."/>
            <person name="Cai F."/>
            <person name="Druzhinina I.S."/>
            <person name="U'Ren J.M."/>
            <person name="Derntl C."/>
        </authorList>
    </citation>
    <scope>NUCLEOTIDE SEQUENCE</scope>
    <source>
        <strain evidence="2">TUCIM 5799</strain>
    </source>
</reference>
<keyword evidence="1" id="KW-0732">Signal</keyword>
<comment type="caution">
    <text evidence="2">The sequence shown here is derived from an EMBL/GenBank/DDBJ whole genome shotgun (WGS) entry which is preliminary data.</text>
</comment>
<evidence type="ECO:0000313" key="2">
    <source>
        <dbReference type="EMBL" id="KAI1855089.1"/>
    </source>
</evidence>
<keyword evidence="3" id="KW-1185">Reference proteome</keyword>
<gene>
    <name evidence="2" type="ORF">JX265_012277</name>
</gene>
<evidence type="ECO:0000313" key="3">
    <source>
        <dbReference type="Proteomes" id="UP000829685"/>
    </source>
</evidence>
<accession>A0A9P9WB11</accession>
<name>A0A9P9WB11_9PEZI</name>
<feature type="chain" id="PRO_5040474563" evidence="1">
    <location>
        <begin position="19"/>
        <end position="133"/>
    </location>
</feature>
<protein>
    <submittedName>
        <fullName evidence="2">Uncharacterized protein</fullName>
    </submittedName>
</protein>
<dbReference type="Proteomes" id="UP000829685">
    <property type="component" value="Unassembled WGS sequence"/>
</dbReference>
<sequence length="133" mass="14316">MQFTLLTTVAALAFGTHAAVIGRQGSDNPRLAQFRVFSDYGCSNLNEGFFTVDTDQSNKCNNFAPYSGSTPNGYVSIVLQALQPAGEKCKLYLYSDTTCSATETEAALNGCDNASVTQDGASFPTWNSWQLKC</sequence>
<dbReference type="AlphaFoldDB" id="A0A9P9WB11"/>
<feature type="signal peptide" evidence="1">
    <location>
        <begin position="1"/>
        <end position="18"/>
    </location>
</feature>
<dbReference type="EMBL" id="JAFIMR010000051">
    <property type="protein sequence ID" value="KAI1855089.1"/>
    <property type="molecule type" value="Genomic_DNA"/>
</dbReference>